<comment type="caution">
    <text evidence="1">The sequence shown here is derived from an EMBL/GenBank/DDBJ whole genome shotgun (WGS) entry which is preliminary data.</text>
</comment>
<proteinExistence type="predicted"/>
<dbReference type="Pfam" id="PF13384">
    <property type="entry name" value="HTH_23"/>
    <property type="match status" value="1"/>
</dbReference>
<organism evidence="1 2">
    <name type="scientific">Paraburkholderia madseniana</name>
    <dbReference type="NCBI Taxonomy" id="2599607"/>
    <lineage>
        <taxon>Bacteria</taxon>
        <taxon>Pseudomonadati</taxon>
        <taxon>Pseudomonadota</taxon>
        <taxon>Betaproteobacteria</taxon>
        <taxon>Burkholderiales</taxon>
        <taxon>Burkholderiaceae</taxon>
        <taxon>Paraburkholderia</taxon>
    </lineage>
</organism>
<evidence type="ECO:0000313" key="2">
    <source>
        <dbReference type="Proteomes" id="UP000463700"/>
    </source>
</evidence>
<sequence length="168" mass="18395">MRRLEAVKLFERGWTPDSVAETLGVAVETVKRYVARLDANGIKEIEIAMGSFVLAMAHVFVAARSLAVMFVLGTACHRPSVHSRKASPSCNDSIELTHGVMSPCTPSARSRKFGLIPSNGRPASAMHCNRLWSRVRWISTPRRNGSAATLNREVEFAREPICAPGALH</sequence>
<dbReference type="EMBL" id="VOSW01000090">
    <property type="protein sequence ID" value="KAE8755376.1"/>
    <property type="molecule type" value="Genomic_DNA"/>
</dbReference>
<reference evidence="1 2" key="1">
    <citation type="journal article" date="2020" name="Int. J. Syst. Evol. Microbiol.">
        <title>Paraburkholderia madseniana sp. nov., a phenolic acid-degrading bacterium isolated from acidic forest soil.</title>
        <authorList>
            <person name="Wilhelm R.C."/>
            <person name="Murphy S.J.L."/>
            <person name="Feriancek N.M."/>
            <person name="Karasz D.C."/>
            <person name="DeRito C.M."/>
            <person name="Newman J.D."/>
            <person name="Buckley D.H."/>
        </authorList>
    </citation>
    <scope>NUCLEOTIDE SEQUENCE [LARGE SCALE GENOMIC DNA]</scope>
    <source>
        <strain evidence="1 2">RP11</strain>
    </source>
</reference>
<dbReference type="Proteomes" id="UP000463700">
    <property type="component" value="Unassembled WGS sequence"/>
</dbReference>
<name>A0A6N6W4P8_9BURK</name>
<evidence type="ECO:0000313" key="1">
    <source>
        <dbReference type="EMBL" id="KAE8755376.1"/>
    </source>
</evidence>
<dbReference type="AlphaFoldDB" id="A0A6N6W4P8"/>
<gene>
    <name evidence="1" type="ORF">FSO04_34490</name>
</gene>
<accession>A0A6N6W4P8</accession>
<protein>
    <submittedName>
        <fullName evidence="1">Uncharacterized protein</fullName>
    </submittedName>
</protein>